<protein>
    <recommendedName>
        <fullName evidence="3">DUF4123 domain-containing protein</fullName>
    </recommendedName>
</protein>
<evidence type="ECO:0000313" key="1">
    <source>
        <dbReference type="EMBL" id="NGX88341.1"/>
    </source>
</evidence>
<reference evidence="1 2" key="1">
    <citation type="submission" date="2020-03" db="EMBL/GenBank/DDBJ databases">
        <title>Rahnella aceri sp. nov., isoated from traditional Jeju Makgeolli.</title>
        <authorList>
            <person name="Kim I.S."/>
            <person name="Jeon D."/>
        </authorList>
    </citation>
    <scope>NUCLEOTIDE SEQUENCE [LARGE SCALE GENOMIC DNA]</scope>
    <source>
        <strain evidence="1 2">Lac-M11</strain>
    </source>
</reference>
<sequence length="306" mass="34663">MMENISIAEWLNENTDEYRYLLVDPLKKVAAANPLSLYKLQKILEENAIFPVLRGDLAYSPKHCPHLVLLARPGESCDVSLLNRTETYARSESLQGKRYLCAWLTSAQGPESLAISLAEQCNTLRAQEVLPFFEPLRFELLQAMSPEDGLAGNIWPVSHWWYMTVTGELRCQRGKVSTEQWRLNWGTERTQNNVHTFSQILKYWGKVNPALPSDAAMKTVMMWEQAAVQGLSDANDTYFFTTYSLGKGVDIAQHPAVKNLIQQVVADPSVRLSQLIQGLPDAVIREFENKALTQPDYDKGTYRHGI</sequence>
<name>A0A6M2B6V8_9GAMM</name>
<keyword evidence="2" id="KW-1185">Reference proteome</keyword>
<evidence type="ECO:0000313" key="2">
    <source>
        <dbReference type="Proteomes" id="UP000476696"/>
    </source>
</evidence>
<accession>A0A6M2B6V8</accession>
<dbReference type="EMBL" id="JAADJS010000003">
    <property type="protein sequence ID" value="NGX88341.1"/>
    <property type="molecule type" value="Genomic_DNA"/>
</dbReference>
<organism evidence="1 2">
    <name type="scientific">Rahnella contaminans</name>
    <dbReference type="NCBI Taxonomy" id="2703882"/>
    <lineage>
        <taxon>Bacteria</taxon>
        <taxon>Pseudomonadati</taxon>
        <taxon>Pseudomonadota</taxon>
        <taxon>Gammaproteobacteria</taxon>
        <taxon>Enterobacterales</taxon>
        <taxon>Yersiniaceae</taxon>
        <taxon>Rahnella</taxon>
    </lineage>
</organism>
<dbReference type="Proteomes" id="UP000476696">
    <property type="component" value="Unassembled WGS sequence"/>
</dbReference>
<evidence type="ECO:0008006" key="3">
    <source>
        <dbReference type="Google" id="ProtNLM"/>
    </source>
</evidence>
<gene>
    <name evidence="1" type="ORF">GW579_14775</name>
</gene>
<dbReference type="AlphaFoldDB" id="A0A6M2B6V8"/>
<comment type="caution">
    <text evidence="1">The sequence shown here is derived from an EMBL/GenBank/DDBJ whole genome shotgun (WGS) entry which is preliminary data.</text>
</comment>
<dbReference type="RefSeq" id="WP_165059772.1">
    <property type="nucleotide sequence ID" value="NZ_JAADJS010000003.1"/>
</dbReference>
<proteinExistence type="predicted"/>